<sequence>MLVYLLHECPDQLAADMRRVYGLGIYELDPLETAVLAVRLPAGSLIWQKLDVPMAWTLDQYLAAVRIDQMNMWMWGNSDPKKRGPRPEPLPRPGNGATVSASNPSQTADADTAKARTIKPMGLTIEQLDAFMSRDFTDVETKPFTHNE</sequence>
<evidence type="ECO:0000313" key="5">
    <source>
        <dbReference type="Proteomes" id="UP000478746"/>
    </source>
</evidence>
<evidence type="ECO:0000256" key="1">
    <source>
        <dbReference type="SAM" id="MobiDB-lite"/>
    </source>
</evidence>
<dbReference type="Proteomes" id="UP000461165">
    <property type="component" value="Unassembled WGS sequence"/>
</dbReference>
<feature type="region of interest" description="Disordered" evidence="1">
    <location>
        <begin position="76"/>
        <end position="116"/>
    </location>
</feature>
<protein>
    <submittedName>
        <fullName evidence="3">Uncharacterized protein</fullName>
    </submittedName>
</protein>
<organism evidence="3 4">
    <name type="scientific">Bifidobacterium longum</name>
    <dbReference type="NCBI Taxonomy" id="216816"/>
    <lineage>
        <taxon>Bacteria</taxon>
        <taxon>Bacillati</taxon>
        <taxon>Actinomycetota</taxon>
        <taxon>Actinomycetes</taxon>
        <taxon>Bifidobacteriales</taxon>
        <taxon>Bifidobacteriaceae</taxon>
        <taxon>Bifidobacterium</taxon>
    </lineage>
</organism>
<dbReference type="EMBL" id="WEAY01000026">
    <property type="protein sequence ID" value="KAB6836453.1"/>
    <property type="molecule type" value="Genomic_DNA"/>
</dbReference>
<evidence type="ECO:0000313" key="3">
    <source>
        <dbReference type="EMBL" id="KAB7132525.1"/>
    </source>
</evidence>
<dbReference type="AlphaFoldDB" id="A0A6A2SBL1"/>
<gene>
    <name evidence="3" type="ORF">GBC97_10405</name>
    <name evidence="2" type="ORF">GBK08_10505</name>
</gene>
<reference evidence="4 5" key="1">
    <citation type="journal article" date="2019" name="Nat. Med.">
        <title>A library of human gut bacterial isolates paired with longitudinal multiomics data enables mechanistic microbiome research.</title>
        <authorList>
            <person name="Poyet M."/>
            <person name="Groussin M."/>
            <person name="Gibbons S.M."/>
            <person name="Avila-Pacheco J."/>
            <person name="Jiang X."/>
            <person name="Kearney S.M."/>
            <person name="Perrotta A.R."/>
            <person name="Berdy B."/>
            <person name="Zhao S."/>
            <person name="Lieberman T.D."/>
            <person name="Swanson P.K."/>
            <person name="Smith M."/>
            <person name="Roesemann S."/>
            <person name="Alexander J.E."/>
            <person name="Rich S.A."/>
            <person name="Livny J."/>
            <person name="Vlamakis H."/>
            <person name="Clish C."/>
            <person name="Bullock K."/>
            <person name="Deik A."/>
            <person name="Scott J."/>
            <person name="Pierce K.A."/>
            <person name="Xavier R.J."/>
            <person name="Alm E.J."/>
        </authorList>
    </citation>
    <scope>NUCLEOTIDE SEQUENCE [LARGE SCALE GENOMIC DNA]</scope>
    <source>
        <strain evidence="3 4">BIOML-A166</strain>
        <strain evidence="2 5">BIOML-A320</strain>
    </source>
</reference>
<name>A0A6A2SBL1_BIFLN</name>
<evidence type="ECO:0000313" key="2">
    <source>
        <dbReference type="EMBL" id="KAB6836453.1"/>
    </source>
</evidence>
<accession>A0A6A2SBL1</accession>
<evidence type="ECO:0000313" key="4">
    <source>
        <dbReference type="Proteomes" id="UP000461165"/>
    </source>
</evidence>
<dbReference type="EMBL" id="WDVF01000026">
    <property type="protein sequence ID" value="KAB7132525.1"/>
    <property type="molecule type" value="Genomic_DNA"/>
</dbReference>
<dbReference type="Proteomes" id="UP000478746">
    <property type="component" value="Unassembled WGS sequence"/>
</dbReference>
<feature type="compositionally biased region" description="Polar residues" evidence="1">
    <location>
        <begin position="97"/>
        <end position="109"/>
    </location>
</feature>
<comment type="caution">
    <text evidence="3">The sequence shown here is derived from an EMBL/GenBank/DDBJ whole genome shotgun (WGS) entry which is preliminary data.</text>
</comment>
<proteinExistence type="predicted"/>